<evidence type="ECO:0000256" key="4">
    <source>
        <dbReference type="ARBA" id="ARBA00022989"/>
    </source>
</evidence>
<keyword evidence="2" id="KW-1003">Cell membrane</keyword>
<comment type="caution">
    <text evidence="7">The sequence shown here is derived from an EMBL/GenBank/DDBJ whole genome shotgun (WGS) entry which is preliminary data.</text>
</comment>
<keyword evidence="3 6" id="KW-0812">Transmembrane</keyword>
<evidence type="ECO:0000313" key="7">
    <source>
        <dbReference type="EMBL" id="HGY09599.1"/>
    </source>
</evidence>
<dbReference type="AlphaFoldDB" id="A0A7C4ZHC2"/>
<dbReference type="Proteomes" id="UP000885759">
    <property type="component" value="Unassembled WGS sequence"/>
</dbReference>
<feature type="transmembrane region" description="Helical" evidence="6">
    <location>
        <begin position="340"/>
        <end position="362"/>
    </location>
</feature>
<dbReference type="Pfam" id="PF07690">
    <property type="entry name" value="MFS_1"/>
    <property type="match status" value="1"/>
</dbReference>
<dbReference type="GO" id="GO:0022857">
    <property type="term" value="F:transmembrane transporter activity"/>
    <property type="evidence" value="ECO:0007669"/>
    <property type="project" value="InterPro"/>
</dbReference>
<dbReference type="InterPro" id="IPR011701">
    <property type="entry name" value="MFS"/>
</dbReference>
<evidence type="ECO:0000256" key="1">
    <source>
        <dbReference type="ARBA" id="ARBA00004651"/>
    </source>
</evidence>
<keyword evidence="4 6" id="KW-1133">Transmembrane helix</keyword>
<feature type="transmembrane region" description="Helical" evidence="6">
    <location>
        <begin position="374"/>
        <end position="396"/>
    </location>
</feature>
<feature type="transmembrane region" description="Helical" evidence="6">
    <location>
        <begin position="88"/>
        <end position="119"/>
    </location>
</feature>
<evidence type="ECO:0000256" key="3">
    <source>
        <dbReference type="ARBA" id="ARBA00022692"/>
    </source>
</evidence>
<feature type="transmembrane region" description="Helical" evidence="6">
    <location>
        <begin position="21"/>
        <end position="43"/>
    </location>
</feature>
<dbReference type="PANTHER" id="PTHR23513">
    <property type="entry name" value="INTEGRAL MEMBRANE EFFLUX PROTEIN-RELATED"/>
    <property type="match status" value="1"/>
</dbReference>
<dbReference type="InterPro" id="IPR036259">
    <property type="entry name" value="MFS_trans_sf"/>
</dbReference>
<organism evidence="7">
    <name type="scientific">Oceanithermus profundus</name>
    <dbReference type="NCBI Taxonomy" id="187137"/>
    <lineage>
        <taxon>Bacteria</taxon>
        <taxon>Thermotogati</taxon>
        <taxon>Deinococcota</taxon>
        <taxon>Deinococci</taxon>
        <taxon>Thermales</taxon>
        <taxon>Thermaceae</taxon>
        <taxon>Oceanithermus</taxon>
    </lineage>
</organism>
<accession>A0A7C4ZHC2</accession>
<evidence type="ECO:0000256" key="2">
    <source>
        <dbReference type="ARBA" id="ARBA00022475"/>
    </source>
</evidence>
<evidence type="ECO:0000256" key="6">
    <source>
        <dbReference type="SAM" id="Phobius"/>
    </source>
</evidence>
<comment type="subcellular location">
    <subcellularLocation>
        <location evidence="1">Cell membrane</location>
        <topology evidence="1">Multi-pass membrane protein</topology>
    </subcellularLocation>
</comment>
<dbReference type="Gene3D" id="1.20.1250.20">
    <property type="entry name" value="MFS general substrate transporter like domains"/>
    <property type="match status" value="1"/>
</dbReference>
<gene>
    <name evidence="7" type="ORF">ENK37_06055</name>
</gene>
<feature type="transmembrane region" description="Helical" evidence="6">
    <location>
        <begin position="245"/>
        <end position="266"/>
    </location>
</feature>
<proteinExistence type="predicted"/>
<dbReference type="SUPFAM" id="SSF103473">
    <property type="entry name" value="MFS general substrate transporter"/>
    <property type="match status" value="1"/>
</dbReference>
<dbReference type="EMBL" id="DRPZ01000163">
    <property type="protein sequence ID" value="HGY09599.1"/>
    <property type="molecule type" value="Genomic_DNA"/>
</dbReference>
<sequence>MGGRPGGRFMSHPFKNPNFRTYLIARLFGALGSYMMEVALMWWALEATGRNDSVAWVALTMSIVGTLASPFGGVLADRANKVGLASVGYALSMVAPATAAALLLSGHLSFGLVVAIVAIDNLISSFFAPANNALGPLLLTKEQYSQGVAMTQGMSKLLRMASMPLGGMLVAGLGVAPTLLVTASVYLVAATIVRFVEEPRVGYAVSDSGTGDEGGAAAGYGSVKAEARKSLREQWIDPMVATVRMLFSVPLLAAALFMVGLLNFILSPIGVMMAPYAKSLGSGAEGYGLLLAGITAGELLGYAVFTTFRSSRSLPYILGGSMLMGLSIGALAWATNLIPAVVALGLAGLGAVAVGVHLDALAIKVIPKEFMGRAISMIGVLLNGLGPLGLVAAGFALRTLSFATIFAVISGSLIVASLLWLWPPIALAVGAAESAPVETDDAAEATAAKTA</sequence>
<dbReference type="GO" id="GO:0005886">
    <property type="term" value="C:plasma membrane"/>
    <property type="evidence" value="ECO:0007669"/>
    <property type="project" value="UniProtKB-SubCell"/>
</dbReference>
<reference evidence="7" key="1">
    <citation type="journal article" date="2020" name="mSystems">
        <title>Genome- and Community-Level Interaction Insights into Carbon Utilization and Element Cycling Functions of Hydrothermarchaeota in Hydrothermal Sediment.</title>
        <authorList>
            <person name="Zhou Z."/>
            <person name="Liu Y."/>
            <person name="Xu W."/>
            <person name="Pan J."/>
            <person name="Luo Z.H."/>
            <person name="Li M."/>
        </authorList>
    </citation>
    <scope>NUCLEOTIDE SEQUENCE [LARGE SCALE GENOMIC DNA]</scope>
    <source>
        <strain evidence="7">HyVt-570</strain>
    </source>
</reference>
<evidence type="ECO:0000256" key="5">
    <source>
        <dbReference type="ARBA" id="ARBA00023136"/>
    </source>
</evidence>
<feature type="transmembrane region" description="Helical" evidence="6">
    <location>
        <begin position="165"/>
        <end position="189"/>
    </location>
</feature>
<feature type="transmembrane region" description="Helical" evidence="6">
    <location>
        <begin position="55"/>
        <end position="76"/>
    </location>
</feature>
<dbReference type="CDD" id="cd06173">
    <property type="entry name" value="MFS_MefA_like"/>
    <property type="match status" value="1"/>
</dbReference>
<protein>
    <submittedName>
        <fullName evidence="7">MFS transporter</fullName>
    </submittedName>
</protein>
<feature type="transmembrane region" description="Helical" evidence="6">
    <location>
        <begin position="314"/>
        <end position="334"/>
    </location>
</feature>
<keyword evidence="5 6" id="KW-0472">Membrane</keyword>
<name>A0A7C4ZHC2_9DEIN</name>
<dbReference type="PANTHER" id="PTHR23513:SF11">
    <property type="entry name" value="STAPHYLOFERRIN A TRANSPORTER"/>
    <property type="match status" value="1"/>
</dbReference>
<feature type="transmembrane region" description="Helical" evidence="6">
    <location>
        <begin position="402"/>
        <end position="422"/>
    </location>
</feature>
<feature type="transmembrane region" description="Helical" evidence="6">
    <location>
        <begin position="286"/>
        <end position="305"/>
    </location>
</feature>